<organism evidence="2 3">
    <name type="scientific">Coleophoma cylindrospora</name>
    <dbReference type="NCBI Taxonomy" id="1849047"/>
    <lineage>
        <taxon>Eukaryota</taxon>
        <taxon>Fungi</taxon>
        <taxon>Dikarya</taxon>
        <taxon>Ascomycota</taxon>
        <taxon>Pezizomycotina</taxon>
        <taxon>Leotiomycetes</taxon>
        <taxon>Helotiales</taxon>
        <taxon>Dermateaceae</taxon>
        <taxon>Coleophoma</taxon>
    </lineage>
</organism>
<proteinExistence type="predicted"/>
<dbReference type="EMBL" id="PDLM01000002">
    <property type="protein sequence ID" value="RDW84765.1"/>
    <property type="molecule type" value="Genomic_DNA"/>
</dbReference>
<evidence type="ECO:0000313" key="2">
    <source>
        <dbReference type="EMBL" id="RDW84765.1"/>
    </source>
</evidence>
<sequence length="284" mass="30327">MRTSALISLLSASLASAAAINSPPTHLLSRNSPLNNTLPTNVTIPLGNDTLPANITVLGPDDIIVYGKGRMEVMNRTYYETIKHQHFELTTDAPASINGTVVPYSNATGAVANAKREALAQRADCQWHEVYTVNPTEKFLNWDVPMSSVVHATGNSLTVAVTEGYSIANAISVGASAAYTPLDKILTLTLSIDYTRTWTSTYSAAYTFGVPFGKYAAVVSNPSTTRVTGRVDYGCVGNPSESYQFQADSYTSHGYSNLNWVDGTISLCTGDTLPLHMCLGGGTL</sequence>
<evidence type="ECO:0000313" key="3">
    <source>
        <dbReference type="Proteomes" id="UP000256645"/>
    </source>
</evidence>
<accession>A0A3D8SEK1</accession>
<gene>
    <name evidence="2" type="ORF">BP6252_02355</name>
</gene>
<evidence type="ECO:0000256" key="1">
    <source>
        <dbReference type="SAM" id="SignalP"/>
    </source>
</evidence>
<reference evidence="2 3" key="1">
    <citation type="journal article" date="2018" name="IMA Fungus">
        <title>IMA Genome-F 9: Draft genome sequence of Annulohypoxylon stygium, Aspergillus mulundensis, Berkeleyomyces basicola (syn. Thielaviopsis basicola), Ceratocystis smalleyi, two Cercospora beticola strains, Coleophoma cylindrospora, Fusarium fracticaudum, Phialophora cf. hyalina, and Morchella septimelata.</title>
        <authorList>
            <person name="Wingfield B.D."/>
            <person name="Bills G.F."/>
            <person name="Dong Y."/>
            <person name="Huang W."/>
            <person name="Nel W.J."/>
            <person name="Swalarsk-Parry B.S."/>
            <person name="Vaghefi N."/>
            <person name="Wilken P.M."/>
            <person name="An Z."/>
            <person name="de Beer Z.W."/>
            <person name="De Vos L."/>
            <person name="Chen L."/>
            <person name="Duong T.A."/>
            <person name="Gao Y."/>
            <person name="Hammerbacher A."/>
            <person name="Kikkert J.R."/>
            <person name="Li Y."/>
            <person name="Li H."/>
            <person name="Li K."/>
            <person name="Li Q."/>
            <person name="Liu X."/>
            <person name="Ma X."/>
            <person name="Naidoo K."/>
            <person name="Pethybridge S.J."/>
            <person name="Sun J."/>
            <person name="Steenkamp E.T."/>
            <person name="van der Nest M.A."/>
            <person name="van Wyk S."/>
            <person name="Wingfield M.J."/>
            <person name="Xiong C."/>
            <person name="Yue Q."/>
            <person name="Zhang X."/>
        </authorList>
    </citation>
    <scope>NUCLEOTIDE SEQUENCE [LARGE SCALE GENOMIC DNA]</scope>
    <source>
        <strain evidence="2 3">BP6252</strain>
    </source>
</reference>
<dbReference type="AlphaFoldDB" id="A0A3D8SEK1"/>
<name>A0A3D8SEK1_9HELO</name>
<keyword evidence="1" id="KW-0732">Signal</keyword>
<feature type="chain" id="PRO_5017686945" description="Celp0028 effector like protein" evidence="1">
    <location>
        <begin position="20"/>
        <end position="284"/>
    </location>
</feature>
<comment type="caution">
    <text evidence="2">The sequence shown here is derived from an EMBL/GenBank/DDBJ whole genome shotgun (WGS) entry which is preliminary data.</text>
</comment>
<keyword evidence="3" id="KW-1185">Reference proteome</keyword>
<dbReference type="Proteomes" id="UP000256645">
    <property type="component" value="Unassembled WGS sequence"/>
</dbReference>
<dbReference type="STRING" id="1849047.A0A3D8SEK1"/>
<feature type="signal peptide" evidence="1">
    <location>
        <begin position="1"/>
        <end position="19"/>
    </location>
</feature>
<dbReference type="OrthoDB" id="4831122at2759"/>
<evidence type="ECO:0008006" key="4">
    <source>
        <dbReference type="Google" id="ProtNLM"/>
    </source>
</evidence>
<protein>
    <recommendedName>
        <fullName evidence="4">Celp0028 effector like protein</fullName>
    </recommendedName>
</protein>